<feature type="transmembrane region" description="Helical" evidence="7">
    <location>
        <begin position="129"/>
        <end position="149"/>
    </location>
</feature>
<name>A0AAW6T957_9MICO</name>
<feature type="transmembrane region" description="Helical" evidence="7">
    <location>
        <begin position="312"/>
        <end position="343"/>
    </location>
</feature>
<reference evidence="9 10" key="1">
    <citation type="submission" date="2023-04" db="EMBL/GenBank/DDBJ databases">
        <title>Klugiella caeni sp. nov. isolated from the sludge of biochemical tank.</title>
        <authorList>
            <person name="Geng K."/>
        </authorList>
    </citation>
    <scope>NUCLEOTIDE SEQUENCE [LARGE SCALE GENOMIC DNA]</scope>
    <source>
        <strain evidence="9 10">YN-L-19</strain>
    </source>
</reference>
<feature type="domain" description="TRAP C4-dicarboxylate transport system permease DctM subunit" evidence="8">
    <location>
        <begin position="7"/>
        <end position="415"/>
    </location>
</feature>
<dbReference type="GO" id="GO:0005886">
    <property type="term" value="C:plasma membrane"/>
    <property type="evidence" value="ECO:0007669"/>
    <property type="project" value="UniProtKB-SubCell"/>
</dbReference>
<keyword evidence="3" id="KW-0997">Cell inner membrane</keyword>
<dbReference type="PANTHER" id="PTHR33362:SF3">
    <property type="entry name" value="SIALIC ACID TRAP TRANSPORTER PERMEASE PROTEIN SIAT"/>
    <property type="match status" value="1"/>
</dbReference>
<dbReference type="Pfam" id="PF06808">
    <property type="entry name" value="DctM"/>
    <property type="match status" value="1"/>
</dbReference>
<keyword evidence="5 7" id="KW-1133">Transmembrane helix</keyword>
<feature type="transmembrane region" description="Helical" evidence="7">
    <location>
        <begin position="169"/>
        <end position="193"/>
    </location>
</feature>
<dbReference type="AlphaFoldDB" id="A0AAW6T957"/>
<dbReference type="PANTHER" id="PTHR33362">
    <property type="entry name" value="SIALIC ACID TRAP TRANSPORTER PERMEASE PROTEIN SIAT-RELATED"/>
    <property type="match status" value="1"/>
</dbReference>
<feature type="transmembrane region" description="Helical" evidence="7">
    <location>
        <begin position="398"/>
        <end position="420"/>
    </location>
</feature>
<keyword evidence="6 7" id="KW-0472">Membrane</keyword>
<evidence type="ECO:0000256" key="3">
    <source>
        <dbReference type="ARBA" id="ARBA00022519"/>
    </source>
</evidence>
<feature type="transmembrane region" description="Helical" evidence="7">
    <location>
        <begin position="270"/>
        <end position="292"/>
    </location>
</feature>
<dbReference type="InterPro" id="IPR010656">
    <property type="entry name" value="DctM"/>
</dbReference>
<gene>
    <name evidence="9" type="ORF">QF206_07905</name>
</gene>
<feature type="transmembrane region" description="Helical" evidence="7">
    <location>
        <begin position="355"/>
        <end position="378"/>
    </location>
</feature>
<dbReference type="NCBIfam" id="TIGR00786">
    <property type="entry name" value="dctM"/>
    <property type="match status" value="1"/>
</dbReference>
<evidence type="ECO:0000313" key="9">
    <source>
        <dbReference type="EMBL" id="MDI2098884.1"/>
    </source>
</evidence>
<evidence type="ECO:0000256" key="5">
    <source>
        <dbReference type="ARBA" id="ARBA00022989"/>
    </source>
</evidence>
<dbReference type="GO" id="GO:0022857">
    <property type="term" value="F:transmembrane transporter activity"/>
    <property type="evidence" value="ECO:0007669"/>
    <property type="project" value="TreeGrafter"/>
</dbReference>
<dbReference type="InterPro" id="IPR004681">
    <property type="entry name" value="TRAP_DctM"/>
</dbReference>
<dbReference type="PIRSF" id="PIRSF006066">
    <property type="entry name" value="HI0050"/>
    <property type="match status" value="1"/>
</dbReference>
<dbReference type="EMBL" id="JASATX010000003">
    <property type="protein sequence ID" value="MDI2098884.1"/>
    <property type="molecule type" value="Genomic_DNA"/>
</dbReference>
<keyword evidence="4 7" id="KW-0812">Transmembrane</keyword>
<evidence type="ECO:0000259" key="8">
    <source>
        <dbReference type="Pfam" id="PF06808"/>
    </source>
</evidence>
<proteinExistence type="predicted"/>
<evidence type="ECO:0000256" key="2">
    <source>
        <dbReference type="ARBA" id="ARBA00022475"/>
    </source>
</evidence>
<comment type="subcellular location">
    <subcellularLocation>
        <location evidence="1">Cell inner membrane</location>
        <topology evidence="1">Multi-pass membrane protein</topology>
    </subcellularLocation>
</comment>
<evidence type="ECO:0000256" key="6">
    <source>
        <dbReference type="ARBA" id="ARBA00023136"/>
    </source>
</evidence>
<dbReference type="Proteomes" id="UP001321506">
    <property type="component" value="Unassembled WGS sequence"/>
</dbReference>
<protein>
    <submittedName>
        <fullName evidence="9">TRAP transporter large permease</fullName>
    </submittedName>
</protein>
<feature type="transmembrane region" description="Helical" evidence="7">
    <location>
        <begin position="6"/>
        <end position="33"/>
    </location>
</feature>
<feature type="transmembrane region" description="Helical" evidence="7">
    <location>
        <begin position="240"/>
        <end position="258"/>
    </location>
</feature>
<keyword evidence="10" id="KW-1185">Reference proteome</keyword>
<feature type="transmembrane region" description="Helical" evidence="7">
    <location>
        <begin position="93"/>
        <end position="117"/>
    </location>
</feature>
<comment type="caution">
    <text evidence="9">The sequence shown here is derived from an EMBL/GenBank/DDBJ whole genome shotgun (WGS) entry which is preliminary data.</text>
</comment>
<dbReference type="RefSeq" id="WP_281488677.1">
    <property type="nucleotide sequence ID" value="NZ_JASATX010000003.1"/>
</dbReference>
<evidence type="ECO:0000313" key="10">
    <source>
        <dbReference type="Proteomes" id="UP001321506"/>
    </source>
</evidence>
<organism evidence="9 10">
    <name type="scientific">Ruicaihuangia caeni</name>
    <dbReference type="NCBI Taxonomy" id="3042517"/>
    <lineage>
        <taxon>Bacteria</taxon>
        <taxon>Bacillati</taxon>
        <taxon>Actinomycetota</taxon>
        <taxon>Actinomycetes</taxon>
        <taxon>Micrococcales</taxon>
        <taxon>Microbacteriaceae</taxon>
        <taxon>Ruicaihuangia</taxon>
    </lineage>
</organism>
<feature type="transmembrane region" description="Helical" evidence="7">
    <location>
        <begin position="53"/>
        <end position="73"/>
    </location>
</feature>
<evidence type="ECO:0000256" key="1">
    <source>
        <dbReference type="ARBA" id="ARBA00004429"/>
    </source>
</evidence>
<keyword evidence="2" id="KW-1003">Cell membrane</keyword>
<accession>A0AAW6T957</accession>
<evidence type="ECO:0000256" key="4">
    <source>
        <dbReference type="ARBA" id="ARBA00022692"/>
    </source>
</evidence>
<feature type="transmembrane region" description="Helical" evidence="7">
    <location>
        <begin position="214"/>
        <end position="234"/>
    </location>
</feature>
<sequence length="421" mass="44916">MELSVLIIAIFVLLALRVPIAFAILGPSMLYLVSNGYTLDLSFRLAIEGIDSWPLLAVPLFILVGVAANYSGIAERLFDFVLALVGRVRGALGYVNVAASLGFSWMSGASLADVAGLGSVEVKQMQKRGYSDMFSAGVTTASSLIGPIMPPSIPAIVYASIASVSTGAMFLAGIIPALVMFIILCLTVFLFTFRRADLAGEPFNLRRLGRASMRALLPMVVPVIIIGGILTGWFTPTEAACVAAVFILAVAMAIVKNGRLKFLGVVFKETVVTTASIMIILGASNILGWILARERVPFHMAKWMSEITDSPVGFLLLTALLLLIIGCFMESLSALVITVPVLLPIAIDFGVDPVHFGLVTILSLMIGLLTPPFGAAVFVLSGATRIPIWTAFKGSMMFMPSLLIMLLLLIFVPELALFLVN</sequence>
<evidence type="ECO:0000256" key="7">
    <source>
        <dbReference type="SAM" id="Phobius"/>
    </source>
</evidence>